<reference evidence="2 3" key="1">
    <citation type="submission" date="2019-02" db="EMBL/GenBank/DDBJ databases">
        <title>Bacterial novel species Emticicia sp. 17J42-9 isolated from soil.</title>
        <authorList>
            <person name="Jung H.-Y."/>
        </authorList>
    </citation>
    <scope>NUCLEOTIDE SEQUENCE [LARGE SCALE GENOMIC DNA]</scope>
    <source>
        <strain evidence="2 3">17J42-9</strain>
    </source>
</reference>
<evidence type="ECO:0000313" key="3">
    <source>
        <dbReference type="Proteomes" id="UP000293162"/>
    </source>
</evidence>
<keyword evidence="1" id="KW-1133">Transmembrane helix</keyword>
<proteinExistence type="predicted"/>
<accession>A0A4V1ZDJ9</accession>
<evidence type="ECO:0000313" key="2">
    <source>
        <dbReference type="EMBL" id="RYU96420.1"/>
    </source>
</evidence>
<feature type="transmembrane region" description="Helical" evidence="1">
    <location>
        <begin position="78"/>
        <end position="95"/>
    </location>
</feature>
<dbReference type="Proteomes" id="UP000293162">
    <property type="component" value="Unassembled WGS sequence"/>
</dbReference>
<organism evidence="2 3">
    <name type="scientific">Emticicia agri</name>
    <dbReference type="NCBI Taxonomy" id="2492393"/>
    <lineage>
        <taxon>Bacteria</taxon>
        <taxon>Pseudomonadati</taxon>
        <taxon>Bacteroidota</taxon>
        <taxon>Cytophagia</taxon>
        <taxon>Cytophagales</taxon>
        <taxon>Leadbetterellaceae</taxon>
        <taxon>Emticicia</taxon>
    </lineage>
</organism>
<keyword evidence="1" id="KW-0472">Membrane</keyword>
<evidence type="ECO:0008006" key="4">
    <source>
        <dbReference type="Google" id="ProtNLM"/>
    </source>
</evidence>
<sequence>MRNNIDKETYTWTSKVFGLLGVLLLLVNIFLYFSTNPAHVMAFKFSSAVMFLLLAVVVWLRLEYLKVFKVAVYKARRVPMWASIFVFVAVAFTRLF</sequence>
<feature type="transmembrane region" description="Helical" evidence="1">
    <location>
        <begin position="45"/>
        <end position="62"/>
    </location>
</feature>
<dbReference type="OrthoDB" id="963261at2"/>
<gene>
    <name evidence="2" type="ORF">EWM59_06275</name>
</gene>
<feature type="transmembrane region" description="Helical" evidence="1">
    <location>
        <begin position="12"/>
        <end position="33"/>
    </location>
</feature>
<dbReference type="AlphaFoldDB" id="A0A4V1ZDJ9"/>
<comment type="caution">
    <text evidence="2">The sequence shown here is derived from an EMBL/GenBank/DDBJ whole genome shotgun (WGS) entry which is preliminary data.</text>
</comment>
<dbReference type="EMBL" id="SEWF01000007">
    <property type="protein sequence ID" value="RYU96420.1"/>
    <property type="molecule type" value="Genomic_DNA"/>
</dbReference>
<evidence type="ECO:0000256" key="1">
    <source>
        <dbReference type="SAM" id="Phobius"/>
    </source>
</evidence>
<name>A0A4V1ZDJ9_9BACT</name>
<keyword evidence="1" id="KW-0812">Transmembrane</keyword>
<protein>
    <recommendedName>
        <fullName evidence="4">Prokaryotic cytochrome C oxidase subunit IV family protein</fullName>
    </recommendedName>
</protein>
<keyword evidence="3" id="KW-1185">Reference proteome</keyword>
<dbReference type="RefSeq" id="WP_130020096.1">
    <property type="nucleotide sequence ID" value="NZ_SEWF01000007.1"/>
</dbReference>